<evidence type="ECO:0000256" key="7">
    <source>
        <dbReference type="ARBA" id="ARBA00023136"/>
    </source>
</evidence>
<dbReference type="Pfam" id="PF01769">
    <property type="entry name" value="MgtE"/>
    <property type="match status" value="1"/>
</dbReference>
<evidence type="ECO:0000256" key="5">
    <source>
        <dbReference type="ARBA" id="ARBA00022842"/>
    </source>
</evidence>
<dbReference type="GO" id="GO:0046872">
    <property type="term" value="F:metal ion binding"/>
    <property type="evidence" value="ECO:0007669"/>
    <property type="project" value="UniProtKB-KW"/>
</dbReference>
<evidence type="ECO:0000256" key="1">
    <source>
        <dbReference type="ARBA" id="ARBA00004141"/>
    </source>
</evidence>
<keyword evidence="9" id="KW-1003">Cell membrane</keyword>
<dbReference type="Gene3D" id="1.10.357.20">
    <property type="entry name" value="SLC41 divalent cation transporters, integral membrane domain"/>
    <property type="match status" value="1"/>
</dbReference>
<keyword evidence="8" id="KW-0129">CBS domain</keyword>
<dbReference type="InterPro" id="IPR006669">
    <property type="entry name" value="MgtE_transporter"/>
</dbReference>
<keyword evidence="3 9" id="KW-0813">Transport</keyword>
<dbReference type="NCBIfam" id="TIGR00400">
    <property type="entry name" value="mgtE"/>
    <property type="match status" value="1"/>
</dbReference>
<dbReference type="InterPro" id="IPR006668">
    <property type="entry name" value="Mg_transptr_MgtE_intracell_dom"/>
</dbReference>
<dbReference type="SUPFAM" id="SSF54631">
    <property type="entry name" value="CBS-domain pair"/>
    <property type="match status" value="1"/>
</dbReference>
<dbReference type="SMART" id="SM00924">
    <property type="entry name" value="MgtE_N"/>
    <property type="match status" value="1"/>
</dbReference>
<dbReference type="KEGG" id="tee:Tel_00360"/>
<evidence type="ECO:0000256" key="8">
    <source>
        <dbReference type="PROSITE-ProRule" id="PRU00703"/>
    </source>
</evidence>
<dbReference type="PANTHER" id="PTHR43773:SF1">
    <property type="entry name" value="MAGNESIUM TRANSPORTER MGTE"/>
    <property type="match status" value="1"/>
</dbReference>
<dbReference type="SUPFAM" id="SSF161093">
    <property type="entry name" value="MgtE membrane domain-like"/>
    <property type="match status" value="1"/>
</dbReference>
<dbReference type="InterPro" id="IPR000644">
    <property type="entry name" value="CBS_dom"/>
</dbReference>
<organism evidence="11 12">
    <name type="scientific">Candidatus Tenderia electrophaga</name>
    <dbReference type="NCBI Taxonomy" id="1748243"/>
    <lineage>
        <taxon>Bacteria</taxon>
        <taxon>Pseudomonadati</taxon>
        <taxon>Pseudomonadota</taxon>
        <taxon>Gammaproteobacteria</taxon>
        <taxon>Candidatus Tenderiales</taxon>
        <taxon>Candidatus Tenderiaceae</taxon>
        <taxon>Candidatus Tenderia</taxon>
    </lineage>
</organism>
<keyword evidence="9" id="KW-0479">Metal-binding</keyword>
<comment type="similarity">
    <text evidence="2 9">Belongs to the SLC41A transporter family.</text>
</comment>
<reference evidence="11" key="1">
    <citation type="submission" date="2015-10" db="EMBL/GenBank/DDBJ databases">
        <title>Description of Candidatus Tenderia electrophaga gen. nov, sp. nov., an Uncultivated Electroautotroph from a Biocathode Enrichment.</title>
        <authorList>
            <person name="Eddie B.J."/>
            <person name="Malanoski A.P."/>
            <person name="Wang Z."/>
            <person name="Hall R.J."/>
            <person name="Oh S.D."/>
            <person name="Heiner C."/>
            <person name="Lin B."/>
            <person name="Strycharz-Glaven S.M."/>
        </authorList>
    </citation>
    <scope>NUCLEOTIDE SEQUENCE [LARGE SCALE GENOMIC DNA]</scope>
    <source>
        <strain evidence="11">NRL1</strain>
    </source>
</reference>
<proteinExistence type="inferred from homology"/>
<accession>A0A0S2T9B0</accession>
<sequence>MAETQEQEKSQTRLQSFAEALESGRLVTIRRMVNELHAAEIAHLLESLPPSERELVWEMVEPDKDGDILSYVNDDVRAKLIHQMETDELVAAAESLDTDDLADILQDLPDMVIHEVLQSMSEQDRFRLEAVLSYPEDTAGGLMNIDTVTVRPNVTIDVVLRYLRLRGQLPEMTDYLYVVNRNDKFLGLLSLADIVTKDPGLMVGQVMIHDFEPIPANMSAREVAGLFERRDLITAPVVDDDGRLLGRITIDDVVDVIREEAEHSIMSMAGLDEEDDIFAPVVVSSRRRGIWLGINLITALIASWVIGLFDATIEKVVALAVLMPIVASMGGIAGSQTLTLVIRGMALGHIGSANAKRILTKELAVGGLNGLLWALVVAVVSTLWFGNYMIGVIIAAAMLINLVAAALAGATIPLFMRRMGIDPALSSSVVLTTVTDVVGFFAFLGLATVVLL</sequence>
<keyword evidence="5 9" id="KW-0460">Magnesium</keyword>
<dbReference type="Pfam" id="PF03448">
    <property type="entry name" value="MgtE_N"/>
    <property type="match status" value="1"/>
</dbReference>
<dbReference type="EMBL" id="CP013099">
    <property type="protein sequence ID" value="ALP51715.1"/>
    <property type="molecule type" value="Genomic_DNA"/>
</dbReference>
<dbReference type="AlphaFoldDB" id="A0A0S2T9B0"/>
<dbReference type="SUPFAM" id="SSF158791">
    <property type="entry name" value="MgtE N-terminal domain-like"/>
    <property type="match status" value="1"/>
</dbReference>
<dbReference type="Proteomes" id="UP000055136">
    <property type="component" value="Chromosome"/>
</dbReference>
<evidence type="ECO:0000256" key="9">
    <source>
        <dbReference type="RuleBase" id="RU362011"/>
    </source>
</evidence>
<dbReference type="GO" id="GO:0005886">
    <property type="term" value="C:plasma membrane"/>
    <property type="evidence" value="ECO:0007669"/>
    <property type="project" value="UniProtKB-SubCell"/>
</dbReference>
<dbReference type="InterPro" id="IPR036739">
    <property type="entry name" value="SLC41_membr_dom_sf"/>
</dbReference>
<dbReference type="STRING" id="1748243.Tel_00360"/>
<name>A0A0S2T9B0_9GAMM</name>
<feature type="domain" description="CBS" evidence="10">
    <location>
        <begin position="207"/>
        <end position="265"/>
    </location>
</feature>
<feature type="transmembrane region" description="Helical" evidence="9">
    <location>
        <begin position="321"/>
        <end position="342"/>
    </location>
</feature>
<evidence type="ECO:0000256" key="4">
    <source>
        <dbReference type="ARBA" id="ARBA00022692"/>
    </source>
</evidence>
<dbReference type="InterPro" id="IPR046342">
    <property type="entry name" value="CBS_dom_sf"/>
</dbReference>
<evidence type="ECO:0000256" key="6">
    <source>
        <dbReference type="ARBA" id="ARBA00022989"/>
    </source>
</evidence>
<dbReference type="GO" id="GO:0015095">
    <property type="term" value="F:magnesium ion transmembrane transporter activity"/>
    <property type="evidence" value="ECO:0007669"/>
    <property type="project" value="UniProtKB-UniRule"/>
</dbReference>
<evidence type="ECO:0000256" key="2">
    <source>
        <dbReference type="ARBA" id="ARBA00009749"/>
    </source>
</evidence>
<dbReference type="InterPro" id="IPR038076">
    <property type="entry name" value="MgtE_N_sf"/>
</dbReference>
<dbReference type="Gene3D" id="1.25.60.10">
    <property type="entry name" value="MgtE N-terminal domain-like"/>
    <property type="match status" value="1"/>
</dbReference>
<comment type="subcellular location">
    <subcellularLocation>
        <location evidence="9">Cell membrane</location>
        <topology evidence="9">Multi-pass membrane protein</topology>
    </subcellularLocation>
    <subcellularLocation>
        <location evidence="1">Membrane</location>
        <topology evidence="1">Multi-pass membrane protein</topology>
    </subcellularLocation>
</comment>
<keyword evidence="6 9" id="KW-1133">Transmembrane helix</keyword>
<dbReference type="SMART" id="SM00116">
    <property type="entry name" value="CBS"/>
    <property type="match status" value="2"/>
</dbReference>
<dbReference type="InterPro" id="IPR006667">
    <property type="entry name" value="SLC41_membr_dom"/>
</dbReference>
<dbReference type="Pfam" id="PF00571">
    <property type="entry name" value="CBS"/>
    <property type="match status" value="2"/>
</dbReference>
<evidence type="ECO:0000313" key="11">
    <source>
        <dbReference type="EMBL" id="ALP51715.1"/>
    </source>
</evidence>
<evidence type="ECO:0000259" key="10">
    <source>
        <dbReference type="PROSITE" id="PS51371"/>
    </source>
</evidence>
<gene>
    <name evidence="11" type="ORF">Tel_00360</name>
</gene>
<comment type="subunit">
    <text evidence="9">Homodimer.</text>
</comment>
<feature type="transmembrane region" description="Helical" evidence="9">
    <location>
        <begin position="363"/>
        <end position="384"/>
    </location>
</feature>
<evidence type="ECO:0000256" key="3">
    <source>
        <dbReference type="ARBA" id="ARBA00022448"/>
    </source>
</evidence>
<keyword evidence="7 9" id="KW-0472">Membrane</keyword>
<evidence type="ECO:0000313" key="12">
    <source>
        <dbReference type="Proteomes" id="UP000055136"/>
    </source>
</evidence>
<feature type="transmembrane region" description="Helical" evidence="9">
    <location>
        <begin position="428"/>
        <end position="451"/>
    </location>
</feature>
<feature type="domain" description="CBS" evidence="10">
    <location>
        <begin position="143"/>
        <end position="206"/>
    </location>
</feature>
<keyword evidence="4 9" id="KW-0812">Transmembrane</keyword>
<dbReference type="PROSITE" id="PS51371">
    <property type="entry name" value="CBS"/>
    <property type="match status" value="2"/>
</dbReference>
<feature type="transmembrane region" description="Helical" evidence="9">
    <location>
        <begin position="290"/>
        <end position="309"/>
    </location>
</feature>
<dbReference type="Gene3D" id="3.10.580.10">
    <property type="entry name" value="CBS-domain"/>
    <property type="match status" value="1"/>
</dbReference>
<protein>
    <recommendedName>
        <fullName evidence="9">Magnesium transporter MgtE</fullName>
    </recommendedName>
</protein>
<dbReference type="PANTHER" id="PTHR43773">
    <property type="entry name" value="MAGNESIUM TRANSPORTER MGTE"/>
    <property type="match status" value="1"/>
</dbReference>
<keyword evidence="12" id="KW-1185">Reference proteome</keyword>
<comment type="function">
    <text evidence="9">Acts as a magnesium transporter.</text>
</comment>
<feature type="transmembrane region" description="Helical" evidence="9">
    <location>
        <begin position="390"/>
        <end position="416"/>
    </location>
</feature>
<dbReference type="CDD" id="cd04606">
    <property type="entry name" value="CBS_pair_Mg_transporter"/>
    <property type="match status" value="1"/>
</dbReference>